<dbReference type="STRING" id="429727.VE26_06745"/>
<evidence type="ECO:0000256" key="1">
    <source>
        <dbReference type="SAM" id="Phobius"/>
    </source>
</evidence>
<dbReference type="Proteomes" id="UP000033649">
    <property type="component" value="Unassembled WGS sequence"/>
</dbReference>
<dbReference type="PATRIC" id="fig|429727.3.peg.1397"/>
<keyword evidence="3" id="KW-1185">Reference proteome</keyword>
<keyword evidence="1" id="KW-0812">Transmembrane</keyword>
<protein>
    <submittedName>
        <fullName evidence="2">Uncharacterized protein</fullName>
    </submittedName>
</protein>
<comment type="caution">
    <text evidence="2">The sequence shown here is derived from an EMBL/GenBank/DDBJ whole genome shotgun (WGS) entry which is preliminary data.</text>
</comment>
<reference evidence="2 3" key="1">
    <citation type="submission" date="2015-03" db="EMBL/GenBank/DDBJ databases">
        <authorList>
            <person name="Hassan Y."/>
            <person name="Lepp D."/>
            <person name="Li X.-Z."/>
            <person name="Zhou T."/>
        </authorList>
    </citation>
    <scope>NUCLEOTIDE SEQUENCE [LARGE SCALE GENOMIC DNA]</scope>
    <source>
        <strain evidence="2 3">IPL18</strain>
    </source>
</reference>
<proteinExistence type="predicted"/>
<dbReference type="RefSeq" id="WP_046104279.1">
    <property type="nucleotide sequence ID" value="NZ_JZEY01000054.1"/>
</dbReference>
<keyword evidence="1" id="KW-0472">Membrane</keyword>
<evidence type="ECO:0000313" key="2">
    <source>
        <dbReference type="EMBL" id="KKB09585.1"/>
    </source>
</evidence>
<sequence>MQIASIIAVYFVVWWLTFVMVLPIGNQSHHEAGAEIVAGSDPGAPLKPRLLYKLLLATGLSVVFTALLLWGLSNETLYQYWNR</sequence>
<keyword evidence="1" id="KW-1133">Transmembrane helix</keyword>
<evidence type="ECO:0000313" key="3">
    <source>
        <dbReference type="Proteomes" id="UP000033649"/>
    </source>
</evidence>
<feature type="transmembrane region" description="Helical" evidence="1">
    <location>
        <begin position="7"/>
        <end position="25"/>
    </location>
</feature>
<name>A0A0F5FM20_9HYPH</name>
<accession>A0A0F5FM20</accession>
<dbReference type="Pfam" id="PF07330">
    <property type="entry name" value="DUF1467"/>
    <property type="match status" value="1"/>
</dbReference>
<gene>
    <name evidence="2" type="ORF">VE26_06745</name>
</gene>
<dbReference type="InterPro" id="IPR009935">
    <property type="entry name" value="DUF1467"/>
</dbReference>
<feature type="transmembrane region" description="Helical" evidence="1">
    <location>
        <begin position="50"/>
        <end position="73"/>
    </location>
</feature>
<dbReference type="AlphaFoldDB" id="A0A0F5FM20"/>
<dbReference type="EMBL" id="JZEY01000054">
    <property type="protein sequence ID" value="KKB09585.1"/>
    <property type="molecule type" value="Genomic_DNA"/>
</dbReference>
<organism evidence="2 3">
    <name type="scientific">Devosia chinhatensis</name>
    <dbReference type="NCBI Taxonomy" id="429727"/>
    <lineage>
        <taxon>Bacteria</taxon>
        <taxon>Pseudomonadati</taxon>
        <taxon>Pseudomonadota</taxon>
        <taxon>Alphaproteobacteria</taxon>
        <taxon>Hyphomicrobiales</taxon>
        <taxon>Devosiaceae</taxon>
        <taxon>Devosia</taxon>
    </lineage>
</organism>
<dbReference type="OrthoDB" id="9804637at2"/>